<keyword evidence="3 7" id="KW-0274">FAD</keyword>
<sequence>MYDVIIVGSGPAGLAAAIYGKRAGLQTVVLEKNPLSGGQILNTYEVDNYPGLPLISGMELGNKFRQHADEQGAEFVTAEVREIRDHGTYKELLTDHQTYETRTVVLAMGAAHRMLGVPGEQELSGMGVSYCATCDGAFFRGRSVAVVGGGDVALEDALFLARGCEKVYLIHRRDQFRGAAILQQRVLETENIEPVYDTVVEEICGEDAVESLQLYNKKEDKRSSLAVQGVFIAVGIVPNTGQIKGLPDLDEGGYIIAGEDGVTSIPGIFAAGDIRTKALRQVITATSDGANAIASAERYIYEHQTAKKTADCPSGVDRADSV</sequence>
<evidence type="ECO:0000256" key="5">
    <source>
        <dbReference type="ARBA" id="ARBA00023157"/>
    </source>
</evidence>
<name>A0A9D1JB60_9FIRM</name>
<keyword evidence="5" id="KW-1015">Disulfide bond</keyword>
<evidence type="ECO:0000256" key="1">
    <source>
        <dbReference type="ARBA" id="ARBA00009333"/>
    </source>
</evidence>
<keyword evidence="6 7" id="KW-0676">Redox-active center</keyword>
<evidence type="ECO:0000256" key="3">
    <source>
        <dbReference type="ARBA" id="ARBA00022827"/>
    </source>
</evidence>
<dbReference type="GO" id="GO:0005737">
    <property type="term" value="C:cytoplasm"/>
    <property type="evidence" value="ECO:0007669"/>
    <property type="project" value="InterPro"/>
</dbReference>
<comment type="catalytic activity">
    <reaction evidence="7">
        <text>[thioredoxin]-dithiol + NADP(+) = [thioredoxin]-disulfide + NADPH + H(+)</text>
        <dbReference type="Rhea" id="RHEA:20345"/>
        <dbReference type="Rhea" id="RHEA-COMP:10698"/>
        <dbReference type="Rhea" id="RHEA-COMP:10700"/>
        <dbReference type="ChEBI" id="CHEBI:15378"/>
        <dbReference type="ChEBI" id="CHEBI:29950"/>
        <dbReference type="ChEBI" id="CHEBI:50058"/>
        <dbReference type="ChEBI" id="CHEBI:57783"/>
        <dbReference type="ChEBI" id="CHEBI:58349"/>
        <dbReference type="EC" id="1.8.1.9"/>
    </reaction>
</comment>
<dbReference type="InterPro" id="IPR008255">
    <property type="entry name" value="Pyr_nucl-diS_OxRdtase_2_AS"/>
</dbReference>
<reference evidence="10" key="2">
    <citation type="journal article" date="2021" name="PeerJ">
        <title>Extensive microbial diversity within the chicken gut microbiome revealed by metagenomics and culture.</title>
        <authorList>
            <person name="Gilroy R."/>
            <person name="Ravi A."/>
            <person name="Getino M."/>
            <person name="Pursley I."/>
            <person name="Horton D.L."/>
            <person name="Alikhan N.F."/>
            <person name="Baker D."/>
            <person name="Gharbi K."/>
            <person name="Hall N."/>
            <person name="Watson M."/>
            <person name="Adriaenssens E.M."/>
            <person name="Foster-Nyarko E."/>
            <person name="Jarju S."/>
            <person name="Secka A."/>
            <person name="Antonio M."/>
            <person name="Oren A."/>
            <person name="Chaudhuri R.R."/>
            <person name="La Ragione R."/>
            <person name="Hildebrand F."/>
            <person name="Pallen M.J."/>
        </authorList>
    </citation>
    <scope>NUCLEOTIDE SEQUENCE</scope>
    <source>
        <strain evidence="10">ChiSjej5B23-6657</strain>
    </source>
</reference>
<dbReference type="PROSITE" id="PS00573">
    <property type="entry name" value="PYRIDINE_REDOX_2"/>
    <property type="match status" value="1"/>
</dbReference>
<reference evidence="10" key="1">
    <citation type="submission" date="2020-10" db="EMBL/GenBank/DDBJ databases">
        <authorList>
            <person name="Gilroy R."/>
        </authorList>
    </citation>
    <scope>NUCLEOTIDE SEQUENCE</scope>
    <source>
        <strain evidence="10">ChiSjej5B23-6657</strain>
    </source>
</reference>
<dbReference type="InterPro" id="IPR050097">
    <property type="entry name" value="Ferredoxin-NADP_redctase_2"/>
</dbReference>
<dbReference type="GO" id="GO:0019430">
    <property type="term" value="P:removal of superoxide radicals"/>
    <property type="evidence" value="ECO:0007669"/>
    <property type="project" value="UniProtKB-UniRule"/>
</dbReference>
<comment type="caution">
    <text evidence="10">The sequence shown here is derived from an EMBL/GenBank/DDBJ whole genome shotgun (WGS) entry which is preliminary data.</text>
</comment>
<evidence type="ECO:0000256" key="4">
    <source>
        <dbReference type="ARBA" id="ARBA00023002"/>
    </source>
</evidence>
<evidence type="ECO:0000256" key="7">
    <source>
        <dbReference type="RuleBase" id="RU003880"/>
    </source>
</evidence>
<evidence type="ECO:0000256" key="6">
    <source>
        <dbReference type="ARBA" id="ARBA00023284"/>
    </source>
</evidence>
<evidence type="ECO:0000313" key="11">
    <source>
        <dbReference type="Proteomes" id="UP000823912"/>
    </source>
</evidence>
<dbReference type="InterPro" id="IPR036188">
    <property type="entry name" value="FAD/NAD-bd_sf"/>
</dbReference>
<protein>
    <recommendedName>
        <fullName evidence="7">Thioredoxin reductase</fullName>
        <ecNumber evidence="7">1.8.1.9</ecNumber>
    </recommendedName>
</protein>
<dbReference type="EC" id="1.8.1.9" evidence="7"/>
<keyword evidence="4 7" id="KW-0560">Oxidoreductase</keyword>
<feature type="domain" description="FAD/NAD(P)-binding" evidence="9">
    <location>
        <begin position="2"/>
        <end position="289"/>
    </location>
</feature>
<dbReference type="InterPro" id="IPR005982">
    <property type="entry name" value="Thioredox_Rdtase"/>
</dbReference>
<evidence type="ECO:0000256" key="8">
    <source>
        <dbReference type="RuleBase" id="RU003881"/>
    </source>
</evidence>
<organism evidence="10 11">
    <name type="scientific">Candidatus Pullilachnospira gallistercoris</name>
    <dbReference type="NCBI Taxonomy" id="2840911"/>
    <lineage>
        <taxon>Bacteria</taxon>
        <taxon>Bacillati</taxon>
        <taxon>Bacillota</taxon>
        <taxon>Clostridia</taxon>
        <taxon>Lachnospirales</taxon>
        <taxon>Lachnospiraceae</taxon>
        <taxon>Lachnospiraceae incertae sedis</taxon>
        <taxon>Candidatus Pullilachnospira</taxon>
    </lineage>
</organism>
<dbReference type="Pfam" id="PF07992">
    <property type="entry name" value="Pyr_redox_2"/>
    <property type="match status" value="1"/>
</dbReference>
<comment type="subunit">
    <text evidence="7">Homodimer.</text>
</comment>
<dbReference type="Gene3D" id="3.50.50.60">
    <property type="entry name" value="FAD/NAD(P)-binding domain"/>
    <property type="match status" value="2"/>
</dbReference>
<evidence type="ECO:0000256" key="2">
    <source>
        <dbReference type="ARBA" id="ARBA00022630"/>
    </source>
</evidence>
<evidence type="ECO:0000259" key="9">
    <source>
        <dbReference type="Pfam" id="PF07992"/>
    </source>
</evidence>
<dbReference type="InterPro" id="IPR023753">
    <property type="entry name" value="FAD/NAD-binding_dom"/>
</dbReference>
<comment type="similarity">
    <text evidence="1 7">Belongs to the class-II pyridine nucleotide-disulfide oxidoreductase family.</text>
</comment>
<comment type="cofactor">
    <cofactor evidence="8">
        <name>FAD</name>
        <dbReference type="ChEBI" id="CHEBI:57692"/>
    </cofactor>
    <text evidence="8">Binds 1 FAD per subunit.</text>
</comment>
<accession>A0A9D1JB60</accession>
<dbReference type="PANTHER" id="PTHR48105">
    <property type="entry name" value="THIOREDOXIN REDUCTASE 1-RELATED-RELATED"/>
    <property type="match status" value="1"/>
</dbReference>
<dbReference type="Proteomes" id="UP000823912">
    <property type="component" value="Unassembled WGS sequence"/>
</dbReference>
<dbReference type="SUPFAM" id="SSF51905">
    <property type="entry name" value="FAD/NAD(P)-binding domain"/>
    <property type="match status" value="1"/>
</dbReference>
<evidence type="ECO:0000313" key="10">
    <source>
        <dbReference type="EMBL" id="HIR71386.1"/>
    </source>
</evidence>
<dbReference type="PRINTS" id="PR00469">
    <property type="entry name" value="PNDRDTASEII"/>
</dbReference>
<dbReference type="PRINTS" id="PR00368">
    <property type="entry name" value="FADPNR"/>
</dbReference>
<proteinExistence type="inferred from homology"/>
<keyword evidence="8" id="KW-0521">NADP</keyword>
<dbReference type="GO" id="GO:0004791">
    <property type="term" value="F:thioredoxin-disulfide reductase (NADPH) activity"/>
    <property type="evidence" value="ECO:0007669"/>
    <property type="project" value="UniProtKB-UniRule"/>
</dbReference>
<dbReference type="NCBIfam" id="TIGR01292">
    <property type="entry name" value="TRX_reduct"/>
    <property type="match status" value="1"/>
</dbReference>
<dbReference type="AlphaFoldDB" id="A0A9D1JB60"/>
<keyword evidence="2 7" id="KW-0285">Flavoprotein</keyword>
<dbReference type="EMBL" id="DVHM01000146">
    <property type="protein sequence ID" value="HIR71386.1"/>
    <property type="molecule type" value="Genomic_DNA"/>
</dbReference>
<gene>
    <name evidence="10" type="primary">trxB</name>
    <name evidence="10" type="ORF">IAA55_08905</name>
</gene>